<reference evidence="9 10" key="1">
    <citation type="journal article" date="2019" name="Nat. Ecol. Evol.">
        <title>Megaphylogeny resolves global patterns of mushroom evolution.</title>
        <authorList>
            <person name="Varga T."/>
            <person name="Krizsan K."/>
            <person name="Foldi C."/>
            <person name="Dima B."/>
            <person name="Sanchez-Garcia M."/>
            <person name="Sanchez-Ramirez S."/>
            <person name="Szollosi G.J."/>
            <person name="Szarkandi J.G."/>
            <person name="Papp V."/>
            <person name="Albert L."/>
            <person name="Andreopoulos W."/>
            <person name="Angelini C."/>
            <person name="Antonin V."/>
            <person name="Barry K.W."/>
            <person name="Bougher N.L."/>
            <person name="Buchanan P."/>
            <person name="Buyck B."/>
            <person name="Bense V."/>
            <person name="Catcheside P."/>
            <person name="Chovatia M."/>
            <person name="Cooper J."/>
            <person name="Damon W."/>
            <person name="Desjardin D."/>
            <person name="Finy P."/>
            <person name="Geml J."/>
            <person name="Haridas S."/>
            <person name="Hughes K."/>
            <person name="Justo A."/>
            <person name="Karasinski D."/>
            <person name="Kautmanova I."/>
            <person name="Kiss B."/>
            <person name="Kocsube S."/>
            <person name="Kotiranta H."/>
            <person name="LaButti K.M."/>
            <person name="Lechner B.E."/>
            <person name="Liimatainen K."/>
            <person name="Lipzen A."/>
            <person name="Lukacs Z."/>
            <person name="Mihaltcheva S."/>
            <person name="Morgado L.N."/>
            <person name="Niskanen T."/>
            <person name="Noordeloos M.E."/>
            <person name="Ohm R.A."/>
            <person name="Ortiz-Santana B."/>
            <person name="Ovrebo C."/>
            <person name="Racz N."/>
            <person name="Riley R."/>
            <person name="Savchenko A."/>
            <person name="Shiryaev A."/>
            <person name="Soop K."/>
            <person name="Spirin V."/>
            <person name="Szebenyi C."/>
            <person name="Tomsovsky M."/>
            <person name="Tulloss R.E."/>
            <person name="Uehling J."/>
            <person name="Grigoriev I.V."/>
            <person name="Vagvolgyi C."/>
            <person name="Papp T."/>
            <person name="Martin F.M."/>
            <person name="Miettinen O."/>
            <person name="Hibbett D.S."/>
            <person name="Nagy L.G."/>
        </authorList>
    </citation>
    <scope>NUCLEOTIDE SEQUENCE [LARGE SCALE GENOMIC DNA]</scope>
    <source>
        <strain evidence="9 10">OMC1185</strain>
    </source>
</reference>
<feature type="compositionally biased region" description="Basic and acidic residues" evidence="6">
    <location>
        <begin position="1"/>
        <end position="10"/>
    </location>
</feature>
<feature type="transmembrane region" description="Helical" evidence="7">
    <location>
        <begin position="179"/>
        <end position="202"/>
    </location>
</feature>
<dbReference type="InterPro" id="IPR020846">
    <property type="entry name" value="MFS_dom"/>
</dbReference>
<name>A0A5C3MPF4_9AGAM</name>
<dbReference type="InterPro" id="IPR036259">
    <property type="entry name" value="MFS_trans_sf"/>
</dbReference>
<feature type="transmembrane region" description="Helical" evidence="7">
    <location>
        <begin position="122"/>
        <end position="141"/>
    </location>
</feature>
<dbReference type="STRING" id="5364.A0A5C3MPF4"/>
<feature type="transmembrane region" description="Helical" evidence="7">
    <location>
        <begin position="208"/>
        <end position="230"/>
    </location>
</feature>
<accession>A0A5C3MPF4</accession>
<dbReference type="InterPro" id="IPR011701">
    <property type="entry name" value="MFS"/>
</dbReference>
<dbReference type="PROSITE" id="PS50850">
    <property type="entry name" value="MFS"/>
    <property type="match status" value="1"/>
</dbReference>
<dbReference type="GO" id="GO:0000329">
    <property type="term" value="C:fungal-type vacuole membrane"/>
    <property type="evidence" value="ECO:0007669"/>
    <property type="project" value="TreeGrafter"/>
</dbReference>
<dbReference type="GO" id="GO:0012505">
    <property type="term" value="C:endomembrane system"/>
    <property type="evidence" value="ECO:0007669"/>
    <property type="project" value="UniProtKB-SubCell"/>
</dbReference>
<dbReference type="EMBL" id="ML213535">
    <property type="protein sequence ID" value="TFK45918.1"/>
    <property type="molecule type" value="Genomic_DNA"/>
</dbReference>
<evidence type="ECO:0000256" key="6">
    <source>
        <dbReference type="SAM" id="MobiDB-lite"/>
    </source>
</evidence>
<organism evidence="9 10">
    <name type="scientific">Heliocybe sulcata</name>
    <dbReference type="NCBI Taxonomy" id="5364"/>
    <lineage>
        <taxon>Eukaryota</taxon>
        <taxon>Fungi</taxon>
        <taxon>Dikarya</taxon>
        <taxon>Basidiomycota</taxon>
        <taxon>Agaricomycotina</taxon>
        <taxon>Agaricomycetes</taxon>
        <taxon>Gloeophyllales</taxon>
        <taxon>Gloeophyllaceae</taxon>
        <taxon>Heliocybe</taxon>
    </lineage>
</organism>
<evidence type="ECO:0000256" key="1">
    <source>
        <dbReference type="ARBA" id="ARBA00004127"/>
    </source>
</evidence>
<evidence type="ECO:0000256" key="4">
    <source>
        <dbReference type="ARBA" id="ARBA00022989"/>
    </source>
</evidence>
<feature type="transmembrane region" description="Helical" evidence="7">
    <location>
        <begin position="320"/>
        <end position="340"/>
    </location>
</feature>
<feature type="compositionally biased region" description="Basic and acidic residues" evidence="6">
    <location>
        <begin position="544"/>
        <end position="558"/>
    </location>
</feature>
<dbReference type="GO" id="GO:0005886">
    <property type="term" value="C:plasma membrane"/>
    <property type="evidence" value="ECO:0007669"/>
    <property type="project" value="TreeGrafter"/>
</dbReference>
<feature type="transmembrane region" description="Helical" evidence="7">
    <location>
        <begin position="92"/>
        <end position="110"/>
    </location>
</feature>
<evidence type="ECO:0000256" key="2">
    <source>
        <dbReference type="ARBA" id="ARBA00022448"/>
    </source>
</evidence>
<dbReference type="AlphaFoldDB" id="A0A5C3MPF4"/>
<feature type="region of interest" description="Disordered" evidence="6">
    <location>
        <begin position="1"/>
        <end position="42"/>
    </location>
</feature>
<feature type="transmembrane region" description="Helical" evidence="7">
    <location>
        <begin position="51"/>
        <end position="72"/>
    </location>
</feature>
<proteinExistence type="predicted"/>
<evidence type="ECO:0000259" key="8">
    <source>
        <dbReference type="PROSITE" id="PS50850"/>
    </source>
</evidence>
<keyword evidence="3 7" id="KW-0812">Transmembrane</keyword>
<feature type="transmembrane region" description="Helical" evidence="7">
    <location>
        <begin position="352"/>
        <end position="373"/>
    </location>
</feature>
<evidence type="ECO:0000256" key="5">
    <source>
        <dbReference type="ARBA" id="ARBA00023136"/>
    </source>
</evidence>
<sequence length="632" mass="68026">MSEPTERDPLIKNAQLQQSLPGSAAAPPPNAQPDTPSKHPGPLEISRSTRYGILAGIWMATFLSVCCFSLFISSLAELLPTISSEFERSHQASWLGTSYLLATCTFTPLYGRLCNVLGRRGANQMAVFLAGLGTLACGLSTNMEMLIVARFLGGLGGGGAFTTATIIISDMYTLRARGLTTGIASVFNSLGMGLGGPIGGLISDWLGWRWAFLLQMPLFVLSFAFTSWHLNYVTPGKIKNKMDVLKRIDYAGSITLLGAVGSCLVFLSLRYNGEQGWNDPMVITSLVLSIVFAISFVLIELYWAPEPVLAPFLLTQKVPVLVGISNFLVANCNFAIQYFYPMWFQTVMLTSASVAGLHVLPNSVAISTGSLFAGWMMHKTGKYKMINLIFGICPFIGAVLVSTMKENSNPVHLWVGIVPLGFGNSIVLQTMLIALLANIPRDAMAVGTGFGQLFRGVGQVGGVAISSAIFQSVLDSELRKRIDTPDADQLISKIRHSARLVAELPPDLQRKAKDSYAIGLRMVFITAACSTLLAYIARLPIPDKELEGSPRKTPRSDGQDDSEVSSPVQSATATPATSIPGTPASETGNPTDLVRPSLKKIVAKRGRRLSTYESADSVMDLEDDRVGGSARR</sequence>
<feature type="transmembrane region" description="Helical" evidence="7">
    <location>
        <begin position="250"/>
        <end position="269"/>
    </location>
</feature>
<keyword evidence="2" id="KW-0813">Transport</keyword>
<dbReference type="Pfam" id="PF07690">
    <property type="entry name" value="MFS_1"/>
    <property type="match status" value="1"/>
</dbReference>
<dbReference type="SUPFAM" id="SSF103473">
    <property type="entry name" value="MFS general substrate transporter"/>
    <property type="match status" value="1"/>
</dbReference>
<evidence type="ECO:0000256" key="7">
    <source>
        <dbReference type="SAM" id="Phobius"/>
    </source>
</evidence>
<evidence type="ECO:0000313" key="9">
    <source>
        <dbReference type="EMBL" id="TFK45918.1"/>
    </source>
</evidence>
<dbReference type="GO" id="GO:0015174">
    <property type="term" value="F:basic amino acid transmembrane transporter activity"/>
    <property type="evidence" value="ECO:0007669"/>
    <property type="project" value="TreeGrafter"/>
</dbReference>
<dbReference type="PANTHER" id="PTHR23501">
    <property type="entry name" value="MAJOR FACILITATOR SUPERFAMILY"/>
    <property type="match status" value="1"/>
</dbReference>
<feature type="region of interest" description="Disordered" evidence="6">
    <location>
        <begin position="544"/>
        <end position="599"/>
    </location>
</feature>
<keyword evidence="4 7" id="KW-1133">Transmembrane helix</keyword>
<feature type="transmembrane region" description="Helical" evidence="7">
    <location>
        <begin position="281"/>
        <end position="299"/>
    </location>
</feature>
<feature type="transmembrane region" description="Helical" evidence="7">
    <location>
        <begin position="411"/>
        <end position="437"/>
    </location>
</feature>
<dbReference type="OrthoDB" id="3437016at2759"/>
<evidence type="ECO:0000256" key="3">
    <source>
        <dbReference type="ARBA" id="ARBA00022692"/>
    </source>
</evidence>
<dbReference type="PANTHER" id="PTHR23501:SF191">
    <property type="entry name" value="VACUOLAR BASIC AMINO ACID TRANSPORTER 4"/>
    <property type="match status" value="1"/>
</dbReference>
<feature type="domain" description="Major facilitator superfamily (MFS) profile" evidence="8">
    <location>
        <begin position="53"/>
        <end position="545"/>
    </location>
</feature>
<keyword evidence="5 7" id="KW-0472">Membrane</keyword>
<dbReference type="Gene3D" id="1.20.1250.20">
    <property type="entry name" value="MFS general substrate transporter like domains"/>
    <property type="match status" value="2"/>
</dbReference>
<dbReference type="Proteomes" id="UP000305948">
    <property type="component" value="Unassembled WGS sequence"/>
</dbReference>
<feature type="compositionally biased region" description="Polar residues" evidence="6">
    <location>
        <begin position="564"/>
        <end position="590"/>
    </location>
</feature>
<comment type="subcellular location">
    <subcellularLocation>
        <location evidence="1">Endomembrane system</location>
        <topology evidence="1">Multi-pass membrane protein</topology>
    </subcellularLocation>
</comment>
<evidence type="ECO:0000313" key="10">
    <source>
        <dbReference type="Proteomes" id="UP000305948"/>
    </source>
</evidence>
<protein>
    <submittedName>
        <fullName evidence="9">Vacuolar amino acid permease</fullName>
    </submittedName>
</protein>
<feature type="transmembrane region" description="Helical" evidence="7">
    <location>
        <begin position="385"/>
        <end position="405"/>
    </location>
</feature>
<feature type="transmembrane region" description="Helical" evidence="7">
    <location>
        <begin position="518"/>
        <end position="537"/>
    </location>
</feature>
<keyword evidence="10" id="KW-1185">Reference proteome</keyword>
<feature type="transmembrane region" description="Helical" evidence="7">
    <location>
        <begin position="147"/>
        <end position="167"/>
    </location>
</feature>
<gene>
    <name evidence="9" type="ORF">OE88DRAFT_1639127</name>
</gene>
<feature type="region of interest" description="Disordered" evidence="6">
    <location>
        <begin position="612"/>
        <end position="632"/>
    </location>
</feature>